<name>A0A1S3K435_LINAN</name>
<organism evidence="2 3">
    <name type="scientific">Lingula anatina</name>
    <name type="common">Brachiopod</name>
    <name type="synonym">Lingula unguis</name>
    <dbReference type="NCBI Taxonomy" id="7574"/>
    <lineage>
        <taxon>Eukaryota</taxon>
        <taxon>Metazoa</taxon>
        <taxon>Spiralia</taxon>
        <taxon>Lophotrochozoa</taxon>
        <taxon>Brachiopoda</taxon>
        <taxon>Linguliformea</taxon>
        <taxon>Lingulata</taxon>
        <taxon>Lingulida</taxon>
        <taxon>Linguloidea</taxon>
        <taxon>Lingulidae</taxon>
        <taxon>Lingula</taxon>
    </lineage>
</organism>
<dbReference type="GeneID" id="106178588"/>
<dbReference type="PANTHER" id="PTHR33887:SF5">
    <property type="entry name" value="PB1 DOMAIN-CONTAINING PROTEIN"/>
    <property type="match status" value="1"/>
</dbReference>
<protein>
    <submittedName>
        <fullName evidence="3">Uncharacterized protein LOC106178588</fullName>
    </submittedName>
</protein>
<dbReference type="Pfam" id="PF15874">
    <property type="entry name" value="Il2rg"/>
    <property type="match status" value="1"/>
</dbReference>
<dbReference type="KEGG" id="lak:106178588"/>
<dbReference type="OMA" id="CNCAEDV"/>
<proteinExistence type="predicted"/>
<dbReference type="RefSeq" id="XP_013417287.1">
    <property type="nucleotide sequence ID" value="XM_013561833.1"/>
</dbReference>
<dbReference type="OrthoDB" id="2109241at2759"/>
<dbReference type="InParanoid" id="A0A1S3K435"/>
<sequence>MYITVRFGDQEQALFNPHCRIISLVNEIKAKCRCEDVDIDLCDESGNVKHLGHQAQFKFASDLLVDRETYILIKVERKDGDPQYLPLLQADDETLSEAFFARLSSKDDELKVYGRRGRAASRDVRRGSKEYLKLKQLGDKSSVKSKSPTQTRTKSRQSSK</sequence>
<keyword evidence="2" id="KW-1185">Reference proteome</keyword>
<feature type="region of interest" description="Disordered" evidence="1">
    <location>
        <begin position="137"/>
        <end position="160"/>
    </location>
</feature>
<dbReference type="InterPro" id="IPR039471">
    <property type="entry name" value="CXorf65-like"/>
</dbReference>
<dbReference type="Proteomes" id="UP000085678">
    <property type="component" value="Unplaced"/>
</dbReference>
<evidence type="ECO:0000313" key="2">
    <source>
        <dbReference type="Proteomes" id="UP000085678"/>
    </source>
</evidence>
<evidence type="ECO:0000313" key="3">
    <source>
        <dbReference type="RefSeq" id="XP_013417287.1"/>
    </source>
</evidence>
<gene>
    <name evidence="3" type="primary">LOC106178588</name>
</gene>
<accession>A0A1S3K435</accession>
<reference evidence="3" key="1">
    <citation type="submission" date="2025-08" db="UniProtKB">
        <authorList>
            <consortium name="RefSeq"/>
        </authorList>
    </citation>
    <scope>IDENTIFICATION</scope>
    <source>
        <tissue evidence="3">Gonads</tissue>
    </source>
</reference>
<evidence type="ECO:0000256" key="1">
    <source>
        <dbReference type="SAM" id="MobiDB-lite"/>
    </source>
</evidence>
<dbReference type="AlphaFoldDB" id="A0A1S3K435"/>
<dbReference type="PANTHER" id="PTHR33887">
    <property type="entry name" value="PB1 DOMAIN-CONTAINING PROTEIN"/>
    <property type="match status" value="1"/>
</dbReference>